<evidence type="ECO:0000256" key="1">
    <source>
        <dbReference type="SAM" id="MobiDB-lite"/>
    </source>
</evidence>
<evidence type="ECO:0000313" key="2">
    <source>
        <dbReference type="EMBL" id="KAL0349863.1"/>
    </source>
</evidence>
<dbReference type="AlphaFoldDB" id="A0AAW2P3E5"/>
<reference evidence="2" key="1">
    <citation type="submission" date="2020-06" db="EMBL/GenBank/DDBJ databases">
        <authorList>
            <person name="Li T."/>
            <person name="Hu X."/>
            <person name="Zhang T."/>
            <person name="Song X."/>
            <person name="Zhang H."/>
            <person name="Dai N."/>
            <person name="Sheng W."/>
            <person name="Hou X."/>
            <person name="Wei L."/>
        </authorList>
    </citation>
    <scope>NUCLEOTIDE SEQUENCE</scope>
    <source>
        <strain evidence="2">G02</strain>
        <tissue evidence="2">Leaf</tissue>
    </source>
</reference>
<sequence>MILRTLQLSSSYFLNVIRSSARTPQARLWGATCPRYSPGSRNLGQSSDSIANRHSLCH</sequence>
<proteinExistence type="predicted"/>
<protein>
    <submittedName>
        <fullName evidence="2">Uncharacterized protein</fullName>
    </submittedName>
</protein>
<name>A0AAW2P3E5_SESRA</name>
<feature type="compositionally biased region" description="Polar residues" evidence="1">
    <location>
        <begin position="39"/>
        <end position="52"/>
    </location>
</feature>
<organism evidence="2">
    <name type="scientific">Sesamum radiatum</name>
    <name type="common">Black benniseed</name>
    <dbReference type="NCBI Taxonomy" id="300843"/>
    <lineage>
        <taxon>Eukaryota</taxon>
        <taxon>Viridiplantae</taxon>
        <taxon>Streptophyta</taxon>
        <taxon>Embryophyta</taxon>
        <taxon>Tracheophyta</taxon>
        <taxon>Spermatophyta</taxon>
        <taxon>Magnoliopsida</taxon>
        <taxon>eudicotyledons</taxon>
        <taxon>Gunneridae</taxon>
        <taxon>Pentapetalae</taxon>
        <taxon>asterids</taxon>
        <taxon>lamiids</taxon>
        <taxon>Lamiales</taxon>
        <taxon>Pedaliaceae</taxon>
        <taxon>Sesamum</taxon>
    </lineage>
</organism>
<gene>
    <name evidence="2" type="ORF">Sradi_4135500</name>
</gene>
<accession>A0AAW2P3E5</accession>
<reference evidence="2" key="2">
    <citation type="journal article" date="2024" name="Plant">
        <title>Genomic evolution and insights into agronomic trait innovations of Sesamum species.</title>
        <authorList>
            <person name="Miao H."/>
            <person name="Wang L."/>
            <person name="Qu L."/>
            <person name="Liu H."/>
            <person name="Sun Y."/>
            <person name="Le M."/>
            <person name="Wang Q."/>
            <person name="Wei S."/>
            <person name="Zheng Y."/>
            <person name="Lin W."/>
            <person name="Duan Y."/>
            <person name="Cao H."/>
            <person name="Xiong S."/>
            <person name="Wang X."/>
            <person name="Wei L."/>
            <person name="Li C."/>
            <person name="Ma Q."/>
            <person name="Ju M."/>
            <person name="Zhao R."/>
            <person name="Li G."/>
            <person name="Mu C."/>
            <person name="Tian Q."/>
            <person name="Mei H."/>
            <person name="Zhang T."/>
            <person name="Gao T."/>
            <person name="Zhang H."/>
        </authorList>
    </citation>
    <scope>NUCLEOTIDE SEQUENCE</scope>
    <source>
        <strain evidence="2">G02</strain>
    </source>
</reference>
<comment type="caution">
    <text evidence="2">The sequence shown here is derived from an EMBL/GenBank/DDBJ whole genome shotgun (WGS) entry which is preliminary data.</text>
</comment>
<dbReference type="EMBL" id="JACGWJ010000018">
    <property type="protein sequence ID" value="KAL0349863.1"/>
    <property type="molecule type" value="Genomic_DNA"/>
</dbReference>
<feature type="region of interest" description="Disordered" evidence="1">
    <location>
        <begin position="35"/>
        <end position="58"/>
    </location>
</feature>